<evidence type="ECO:0000313" key="1">
    <source>
        <dbReference type="EMBL" id="NGP88270.1"/>
    </source>
</evidence>
<evidence type="ECO:0000313" key="2">
    <source>
        <dbReference type="Proteomes" id="UP000479132"/>
    </source>
</evidence>
<dbReference type="Proteomes" id="UP000479132">
    <property type="component" value="Unassembled WGS sequence"/>
</dbReference>
<dbReference type="AlphaFoldDB" id="A0A6M1TI30"/>
<accession>A0A6M1TI30</accession>
<dbReference type="PANTHER" id="PTHR36842:SF1">
    <property type="entry name" value="PROTEIN TOLB"/>
    <property type="match status" value="1"/>
</dbReference>
<gene>
    <name evidence="1" type="ORF">G3569_07875</name>
</gene>
<keyword evidence="2" id="KW-1185">Reference proteome</keyword>
<reference evidence="1 2" key="1">
    <citation type="submission" date="2020-02" db="EMBL/GenBank/DDBJ databases">
        <title>Aliifodinibius halophilus 2W32, complete genome.</title>
        <authorList>
            <person name="Li Y."/>
            <person name="Wu S."/>
        </authorList>
    </citation>
    <scope>NUCLEOTIDE SEQUENCE [LARGE SCALE GENOMIC DNA]</scope>
    <source>
        <strain evidence="1 2">2W32</strain>
    </source>
</reference>
<comment type="caution">
    <text evidence="1">The sequence shown here is derived from an EMBL/GenBank/DDBJ whole genome shotgun (WGS) entry which is preliminary data.</text>
</comment>
<dbReference type="RefSeq" id="WP_165267822.1">
    <property type="nucleotide sequence ID" value="NZ_JAALLS010000008.1"/>
</dbReference>
<name>A0A6M1TI30_9BACT</name>
<sequence>MNFYPSSSDALDLKYSHPFILFSVEAQIANYQNFKEVNFLTNYSNEYIASSPQLAPDQSFIVFDLFQKSENRHSLVKIDTSGANKQLISEYTFSEKTTNAENFRISRDSQRIFFVHQKEIWKLNVDDQNPTKIATLPFNPQYLSLSPDEHKVTFITDDKKYSGVYYFNMNTNELIEVKKEKKKFGAVGFRNNHQLVFSQPGQEGGLYSYDLSTKNLEKLIVDDLYNKGVPVFNKDHSRIYYLVAEQ</sequence>
<organism evidence="1 2">
    <name type="scientific">Fodinibius halophilus</name>
    <dbReference type="NCBI Taxonomy" id="1736908"/>
    <lineage>
        <taxon>Bacteria</taxon>
        <taxon>Pseudomonadati</taxon>
        <taxon>Balneolota</taxon>
        <taxon>Balneolia</taxon>
        <taxon>Balneolales</taxon>
        <taxon>Balneolaceae</taxon>
        <taxon>Fodinibius</taxon>
    </lineage>
</organism>
<dbReference type="Gene3D" id="2.120.10.30">
    <property type="entry name" value="TolB, C-terminal domain"/>
    <property type="match status" value="1"/>
</dbReference>
<dbReference type="SUPFAM" id="SSF69304">
    <property type="entry name" value="Tricorn protease N-terminal domain"/>
    <property type="match status" value="1"/>
</dbReference>
<protein>
    <recommendedName>
        <fullName evidence="3">Dipeptidylpeptidase IV N-terminal domain-containing protein</fullName>
    </recommendedName>
</protein>
<dbReference type="EMBL" id="JAALLS010000008">
    <property type="protein sequence ID" value="NGP88270.1"/>
    <property type="molecule type" value="Genomic_DNA"/>
</dbReference>
<evidence type="ECO:0008006" key="3">
    <source>
        <dbReference type="Google" id="ProtNLM"/>
    </source>
</evidence>
<dbReference type="InterPro" id="IPR011042">
    <property type="entry name" value="6-blade_b-propeller_TolB-like"/>
</dbReference>
<dbReference type="PANTHER" id="PTHR36842">
    <property type="entry name" value="PROTEIN TOLB HOMOLOG"/>
    <property type="match status" value="1"/>
</dbReference>
<proteinExistence type="predicted"/>